<feature type="binding site" evidence="9">
    <location>
        <position position="122"/>
    </location>
    <ligand>
        <name>substrate</name>
    </ligand>
</feature>
<dbReference type="SUPFAM" id="SSF53335">
    <property type="entry name" value="S-adenosyl-L-methionine-dependent methyltransferases"/>
    <property type="match status" value="1"/>
</dbReference>
<evidence type="ECO:0000313" key="11">
    <source>
        <dbReference type="Proteomes" id="UP000005444"/>
    </source>
</evidence>
<comment type="function">
    <text evidence="2 9">Catalyzes the formation of N(7)-methylguanine at position 46 (m7G46) in tRNA.</text>
</comment>
<feature type="binding site" evidence="9">
    <location>
        <position position="118"/>
    </location>
    <ligand>
        <name>S-adenosyl-L-methionine</name>
        <dbReference type="ChEBI" id="CHEBI:59789"/>
    </ligand>
</feature>
<dbReference type="GO" id="GO:0043527">
    <property type="term" value="C:tRNA methyltransferase complex"/>
    <property type="evidence" value="ECO:0007669"/>
    <property type="project" value="TreeGrafter"/>
</dbReference>
<reference evidence="10 11" key="1">
    <citation type="journal article" date="2012" name="J. Bacteriol.">
        <title>Complete Genome Sequence of the Beer Spoilage Organism Pediococcus claussenii ATCC BAA-344T.</title>
        <authorList>
            <person name="Pittet V."/>
            <person name="Abegunde T."/>
            <person name="Marfleet T."/>
            <person name="Haakensen M."/>
            <person name="Morrow K."/>
            <person name="Jayaprakash T."/>
            <person name="Schroeder K."/>
            <person name="Trost B."/>
            <person name="Byrns S."/>
            <person name="Bergsveinson J."/>
            <person name="Kusalik A."/>
            <person name="Ziola B."/>
        </authorList>
    </citation>
    <scope>NUCLEOTIDE SEQUENCE [LARGE SCALE GENOMIC DNA]</scope>
    <source>
        <strain evidence="10 11">ATCC BAA-344</strain>
    </source>
</reference>
<name>G8PDS6_PEDCP</name>
<evidence type="ECO:0000313" key="10">
    <source>
        <dbReference type="EMBL" id="AEV95411.1"/>
    </source>
</evidence>
<dbReference type="UniPathway" id="UPA00989"/>
<dbReference type="FunFam" id="3.40.50.150:FF:000035">
    <property type="entry name" value="tRNA (guanine-N(7)-)-methyltransferase"/>
    <property type="match status" value="1"/>
</dbReference>
<dbReference type="InterPro" id="IPR003358">
    <property type="entry name" value="tRNA_(Gua-N-7)_MeTrfase_Trmb"/>
</dbReference>
<dbReference type="RefSeq" id="WP_014215607.1">
    <property type="nucleotide sequence ID" value="NC_016605.1"/>
</dbReference>
<evidence type="ECO:0000256" key="6">
    <source>
        <dbReference type="ARBA" id="ARBA00022694"/>
    </source>
</evidence>
<dbReference type="EMBL" id="CP003137">
    <property type="protein sequence ID" value="AEV95411.1"/>
    <property type="molecule type" value="Genomic_DNA"/>
</dbReference>
<keyword evidence="6 9" id="KW-0819">tRNA processing</keyword>
<organism evidence="10 11">
    <name type="scientific">Pediococcus claussenii (strain ATCC BAA-344 / DSM 14800 / JCM 18046 / KCTC 3811 / LMG 21948 / P06)</name>
    <dbReference type="NCBI Taxonomy" id="701521"/>
    <lineage>
        <taxon>Bacteria</taxon>
        <taxon>Bacillati</taxon>
        <taxon>Bacillota</taxon>
        <taxon>Bacilli</taxon>
        <taxon>Lactobacillales</taxon>
        <taxon>Lactobacillaceae</taxon>
        <taxon>Pediococcus</taxon>
    </lineage>
</organism>
<gene>
    <name evidence="9 10" type="primary">trmB</name>
    <name evidence="10" type="ordered locus">PECL_1149</name>
</gene>
<dbReference type="HOGENOM" id="CLU_050910_2_1_9"/>
<accession>G8PDS6</accession>
<dbReference type="HAMAP" id="MF_01057">
    <property type="entry name" value="tRNA_methyltr_TrmB"/>
    <property type="match status" value="1"/>
</dbReference>
<dbReference type="PROSITE" id="PS51625">
    <property type="entry name" value="SAM_MT_TRMB"/>
    <property type="match status" value="1"/>
</dbReference>
<feature type="binding site" evidence="9">
    <location>
        <position position="96"/>
    </location>
    <ligand>
        <name>S-adenosyl-L-methionine</name>
        <dbReference type="ChEBI" id="CHEBI:59789"/>
    </ligand>
</feature>
<dbReference type="PATRIC" id="fig|701521.8.peg.1091"/>
<evidence type="ECO:0000256" key="3">
    <source>
        <dbReference type="ARBA" id="ARBA00022603"/>
    </source>
</evidence>
<feature type="binding site" evidence="9">
    <location>
        <position position="44"/>
    </location>
    <ligand>
        <name>S-adenosyl-L-methionine</name>
        <dbReference type="ChEBI" id="CHEBI:59789"/>
    </ligand>
</feature>
<dbReference type="EC" id="2.1.1.33" evidence="9"/>
<keyword evidence="3 9" id="KW-0489">Methyltransferase</keyword>
<evidence type="ECO:0000256" key="1">
    <source>
        <dbReference type="ARBA" id="ARBA00000142"/>
    </source>
</evidence>
<dbReference type="Gene3D" id="3.40.50.150">
    <property type="entry name" value="Vaccinia Virus protein VP39"/>
    <property type="match status" value="1"/>
</dbReference>
<keyword evidence="5 9" id="KW-0949">S-adenosyl-L-methionine</keyword>
<comment type="catalytic activity">
    <reaction evidence="1 9">
        <text>guanosine(46) in tRNA + S-adenosyl-L-methionine = N(7)-methylguanosine(46) in tRNA + S-adenosyl-L-homocysteine</text>
        <dbReference type="Rhea" id="RHEA:42708"/>
        <dbReference type="Rhea" id="RHEA-COMP:10188"/>
        <dbReference type="Rhea" id="RHEA-COMP:10189"/>
        <dbReference type="ChEBI" id="CHEBI:57856"/>
        <dbReference type="ChEBI" id="CHEBI:59789"/>
        <dbReference type="ChEBI" id="CHEBI:74269"/>
        <dbReference type="ChEBI" id="CHEBI:74480"/>
        <dbReference type="EC" id="2.1.1.33"/>
    </reaction>
</comment>
<evidence type="ECO:0000256" key="9">
    <source>
        <dbReference type="HAMAP-Rule" id="MF_01057"/>
    </source>
</evidence>
<dbReference type="Proteomes" id="UP000005444">
    <property type="component" value="Chromosome"/>
</dbReference>
<dbReference type="Pfam" id="PF02390">
    <property type="entry name" value="Methyltransf_4"/>
    <property type="match status" value="1"/>
</dbReference>
<dbReference type="InterPro" id="IPR055361">
    <property type="entry name" value="tRNA_methyltr_TrmB_bact"/>
</dbReference>
<sequence length="213" mass="25006">MRVRNKPWAIELIPEHPELIVEHGQDLKGKWQTRFARKQPIFIEVGMGKGQFVINMAKKYPDYNFIGIEIQKTVVGIALKNALEFTLPNLQLLYADGADLTDYFDDGEISKVFLNFSDPWPKTRHEKRRLTFKSFLKVYKQILIDNGIIEFKTDNQGLFEYSLVSLNNYGMEFDNVWLDLHKSDENVENVETEYEHRFSVKGQPIYKLKAHFI</sequence>
<dbReference type="NCBIfam" id="NF001080">
    <property type="entry name" value="PRK00121.2-2"/>
    <property type="match status" value="1"/>
</dbReference>
<feature type="binding site" evidence="9">
    <location>
        <position position="154"/>
    </location>
    <ligand>
        <name>substrate</name>
    </ligand>
</feature>
<dbReference type="NCBIfam" id="TIGR00091">
    <property type="entry name" value="tRNA (guanosine(46)-N7)-methyltransferase TrmB"/>
    <property type="match status" value="1"/>
</dbReference>
<dbReference type="KEGG" id="pce:PECL_1149"/>
<feature type="binding site" evidence="9">
    <location>
        <begin position="192"/>
        <end position="195"/>
    </location>
    <ligand>
        <name>substrate</name>
    </ligand>
</feature>
<dbReference type="AlphaFoldDB" id="G8PDS6"/>
<dbReference type="STRING" id="701521.PECL_1149"/>
<evidence type="ECO:0000256" key="7">
    <source>
        <dbReference type="ARBA" id="ARBA00060552"/>
    </source>
</evidence>
<evidence type="ECO:0000256" key="5">
    <source>
        <dbReference type="ARBA" id="ARBA00022691"/>
    </source>
</evidence>
<protein>
    <recommendedName>
        <fullName evidence="9">tRNA (guanine-N(7)-)-methyltransferase</fullName>
        <ecNumber evidence="9">2.1.1.33</ecNumber>
    </recommendedName>
    <alternativeName>
        <fullName evidence="9">tRNA (guanine(46)-N(7))-methyltransferase</fullName>
    </alternativeName>
    <alternativeName>
        <fullName evidence="9">tRNA(m7G46)-methyltransferase</fullName>
    </alternativeName>
</protein>
<feature type="region of interest" description="Interaction with RNA" evidence="9">
    <location>
        <begin position="124"/>
        <end position="129"/>
    </location>
</feature>
<comment type="pathway">
    <text evidence="7 9">tRNA modification; N(7)-methylguanine-tRNA biosynthesis.</text>
</comment>
<keyword evidence="11" id="KW-1185">Reference proteome</keyword>
<proteinExistence type="inferred from homology"/>
<evidence type="ECO:0000256" key="2">
    <source>
        <dbReference type="ARBA" id="ARBA00003015"/>
    </source>
</evidence>
<keyword evidence="4 9" id="KW-0808">Transferase</keyword>
<dbReference type="InterPro" id="IPR029063">
    <property type="entry name" value="SAM-dependent_MTases_sf"/>
</dbReference>
<evidence type="ECO:0000256" key="8">
    <source>
        <dbReference type="ARBA" id="ARBA00060767"/>
    </source>
</evidence>
<comment type="similarity">
    <text evidence="8 9">Belongs to the class I-like SAM-binding methyltransferase superfamily. TrmB family.</text>
</comment>
<dbReference type="GO" id="GO:0008176">
    <property type="term" value="F:tRNA (guanine(46)-N7)-methyltransferase activity"/>
    <property type="evidence" value="ECO:0007669"/>
    <property type="project" value="UniProtKB-UniRule"/>
</dbReference>
<dbReference type="PANTHER" id="PTHR23417:SF14">
    <property type="entry name" value="PENTACOTRIPEPTIDE-REPEAT REGION OF PRORP DOMAIN-CONTAINING PROTEIN"/>
    <property type="match status" value="1"/>
</dbReference>
<feature type="binding site" evidence="9">
    <location>
        <position position="69"/>
    </location>
    <ligand>
        <name>S-adenosyl-L-methionine</name>
        <dbReference type="ChEBI" id="CHEBI:59789"/>
    </ligand>
</feature>
<dbReference type="eggNOG" id="COG0220">
    <property type="taxonomic scope" value="Bacteria"/>
</dbReference>
<dbReference type="PANTHER" id="PTHR23417">
    <property type="entry name" value="3-DEOXY-D-MANNO-OCTULOSONIC-ACID TRANSFERASE/TRNA GUANINE-N 7 - -METHYLTRANSFERASE"/>
    <property type="match status" value="1"/>
</dbReference>
<evidence type="ECO:0000256" key="4">
    <source>
        <dbReference type="ARBA" id="ARBA00022679"/>
    </source>
</evidence>